<comment type="caution">
    <text evidence="8">The sequence shown here is derived from an EMBL/GenBank/DDBJ whole genome shotgun (WGS) entry which is preliminary data.</text>
</comment>
<dbReference type="InterPro" id="IPR015943">
    <property type="entry name" value="WD40/YVTN_repeat-like_dom_sf"/>
</dbReference>
<feature type="repeat" description="WD" evidence="7">
    <location>
        <begin position="198"/>
        <end position="243"/>
    </location>
</feature>
<evidence type="ECO:0000256" key="5">
    <source>
        <dbReference type="ARBA" id="ARBA00023242"/>
    </source>
</evidence>
<comment type="pathway">
    <text evidence="6">tRNA modification; N(7)-methylguanine-tRNA biosynthesis.</text>
</comment>
<dbReference type="PROSITE" id="PS50082">
    <property type="entry name" value="WD_REPEATS_2"/>
    <property type="match status" value="2"/>
</dbReference>
<comment type="subcellular location">
    <subcellularLocation>
        <location evidence="1 6">Nucleus</location>
    </subcellularLocation>
</comment>
<dbReference type="InterPro" id="IPR001680">
    <property type="entry name" value="WD40_rpt"/>
</dbReference>
<proteinExistence type="inferred from homology"/>
<dbReference type="PANTHER" id="PTHR16288">
    <property type="entry name" value="WD40 REPEAT PROTEIN 4"/>
    <property type="match status" value="1"/>
</dbReference>
<keyword evidence="9" id="KW-1185">Reference proteome</keyword>
<reference evidence="8 9" key="1">
    <citation type="submission" date="2024-01" db="EMBL/GenBank/DDBJ databases">
        <title>The complete chloroplast genome sequence of Lithospermum erythrorhizon: insights into the phylogenetic relationship among Boraginaceae species and the maternal lineages of purple gromwells.</title>
        <authorList>
            <person name="Okada T."/>
            <person name="Watanabe K."/>
        </authorList>
    </citation>
    <scope>NUCLEOTIDE SEQUENCE [LARGE SCALE GENOMIC DNA]</scope>
</reference>
<protein>
    <recommendedName>
        <fullName evidence="6">tRNA (guanine-N(7)-)-methyltransferase non-catalytic subunit</fullName>
    </recommendedName>
    <alternativeName>
        <fullName evidence="6">WD repeat-containing protein 4 homolog</fullName>
    </alternativeName>
</protein>
<evidence type="ECO:0000313" key="9">
    <source>
        <dbReference type="Proteomes" id="UP001454036"/>
    </source>
</evidence>
<feature type="repeat" description="WD" evidence="7">
    <location>
        <begin position="61"/>
        <end position="99"/>
    </location>
</feature>
<evidence type="ECO:0000256" key="7">
    <source>
        <dbReference type="PROSITE-ProRule" id="PRU00221"/>
    </source>
</evidence>
<sequence length="429" mass="45959">MEEINMEEGDQTREMGVAPALIALDPTHQYVSVSVGSDLRVFNLREGCGVSLVDPTGGCMHKDAVRAIRFSGNGKLFVSAGDDKLVKVWSTESWHCIATVTSEKRVSAVAIDKGGRYVCYADKFGVVYALDTECFDGTNASLNKKAVPLLAHYCSIITSLEFSPDGKFILSADRDFKIRVTVFPKNPLDGAHEIQSFCLGHTEFVSCLAFVCNVDFPQGNLVSGSGDSTVRLWDFTTGSLLDTCDVGSKAGLSQSNGKDAEVSPAVTDLCPNFDGSLVAVAIQNLSGILLLSCNLSFRKLSIAKVVSIPGETCIPSSLGAALSEPMLWMIMGASSLRVSDSASLARVRVVSNFSGVTEQEATVVDDSDIPGGQPLLQKLQGSLSVGEEAISAAAEAVKTALRNLLIKKQYSTERREHRKCGRNDKKIKK</sequence>
<keyword evidence="5 6" id="KW-0539">Nucleus</keyword>
<accession>A0AAV3PTE0</accession>
<dbReference type="EMBL" id="BAABME010002412">
    <property type="protein sequence ID" value="GAA0154515.1"/>
    <property type="molecule type" value="Genomic_DNA"/>
</dbReference>
<keyword evidence="4 6" id="KW-0677">Repeat</keyword>
<dbReference type="GO" id="GO:0106004">
    <property type="term" value="P:tRNA (guanine-N7)-methylation"/>
    <property type="evidence" value="ECO:0007669"/>
    <property type="project" value="UniProtKB-UniRule"/>
</dbReference>
<dbReference type="Gene3D" id="2.130.10.10">
    <property type="entry name" value="YVTN repeat-like/Quinoprotein amine dehydrogenase"/>
    <property type="match status" value="2"/>
</dbReference>
<evidence type="ECO:0000256" key="6">
    <source>
        <dbReference type="HAMAP-Rule" id="MF_03056"/>
    </source>
</evidence>
<dbReference type="PROSITE" id="PS50294">
    <property type="entry name" value="WD_REPEATS_REGION"/>
    <property type="match status" value="2"/>
</dbReference>
<dbReference type="Pfam" id="PF00400">
    <property type="entry name" value="WD40"/>
    <property type="match status" value="3"/>
</dbReference>
<evidence type="ECO:0000256" key="1">
    <source>
        <dbReference type="ARBA" id="ARBA00004123"/>
    </source>
</evidence>
<dbReference type="FunFam" id="2.130.10.10:FF:001350">
    <property type="entry name" value="tRNA (guanine-N(7)-)-methyltransferase non-catalytic subunit"/>
    <property type="match status" value="1"/>
</dbReference>
<dbReference type="GO" id="GO:0005634">
    <property type="term" value="C:nucleus"/>
    <property type="evidence" value="ECO:0007669"/>
    <property type="project" value="UniProtKB-SubCell"/>
</dbReference>
<dbReference type="SUPFAM" id="SSF50978">
    <property type="entry name" value="WD40 repeat-like"/>
    <property type="match status" value="1"/>
</dbReference>
<dbReference type="AlphaFoldDB" id="A0AAV3PTE0"/>
<dbReference type="Proteomes" id="UP001454036">
    <property type="component" value="Unassembled WGS sequence"/>
</dbReference>
<evidence type="ECO:0000256" key="3">
    <source>
        <dbReference type="ARBA" id="ARBA00022694"/>
    </source>
</evidence>
<evidence type="ECO:0000256" key="4">
    <source>
        <dbReference type="ARBA" id="ARBA00022737"/>
    </source>
</evidence>
<dbReference type="HAMAP" id="MF_03056">
    <property type="entry name" value="TRM82"/>
    <property type="match status" value="1"/>
</dbReference>
<dbReference type="InterPro" id="IPR036322">
    <property type="entry name" value="WD40_repeat_dom_sf"/>
</dbReference>
<keyword evidence="3 6" id="KW-0819">tRNA processing</keyword>
<gene>
    <name evidence="8" type="ORF">LIER_12473</name>
</gene>
<dbReference type="PANTHER" id="PTHR16288:SF0">
    <property type="entry name" value="TRNA (GUANINE-N(7)-)-METHYLTRANSFERASE NON-CATALYTIC SUBUNIT WDR4"/>
    <property type="match status" value="1"/>
</dbReference>
<dbReference type="InterPro" id="IPR019775">
    <property type="entry name" value="WD40_repeat_CS"/>
</dbReference>
<dbReference type="GO" id="GO:0005829">
    <property type="term" value="C:cytosol"/>
    <property type="evidence" value="ECO:0007669"/>
    <property type="project" value="TreeGrafter"/>
</dbReference>
<comment type="function">
    <text evidence="6">Required for the formation of N(7)-methylguanine at position 46 (m7G46) in tRNA. In the complex, it is required to stabilize and induce conformational changes of the catalytic subunit.</text>
</comment>
<comment type="subunit">
    <text evidence="6">Forms a heterodimer with the catalytic subunit.</text>
</comment>
<evidence type="ECO:0000313" key="8">
    <source>
        <dbReference type="EMBL" id="GAA0154515.1"/>
    </source>
</evidence>
<evidence type="ECO:0000256" key="2">
    <source>
        <dbReference type="ARBA" id="ARBA00022574"/>
    </source>
</evidence>
<name>A0AAV3PTE0_LITER</name>
<organism evidence="8 9">
    <name type="scientific">Lithospermum erythrorhizon</name>
    <name type="common">Purple gromwell</name>
    <name type="synonym">Lithospermum officinale var. erythrorhizon</name>
    <dbReference type="NCBI Taxonomy" id="34254"/>
    <lineage>
        <taxon>Eukaryota</taxon>
        <taxon>Viridiplantae</taxon>
        <taxon>Streptophyta</taxon>
        <taxon>Embryophyta</taxon>
        <taxon>Tracheophyta</taxon>
        <taxon>Spermatophyta</taxon>
        <taxon>Magnoliopsida</taxon>
        <taxon>eudicotyledons</taxon>
        <taxon>Gunneridae</taxon>
        <taxon>Pentapetalae</taxon>
        <taxon>asterids</taxon>
        <taxon>lamiids</taxon>
        <taxon>Boraginales</taxon>
        <taxon>Boraginaceae</taxon>
        <taxon>Boraginoideae</taxon>
        <taxon>Lithospermeae</taxon>
        <taxon>Lithospermum</taxon>
    </lineage>
</organism>
<dbReference type="SMART" id="SM00320">
    <property type="entry name" value="WD40"/>
    <property type="match status" value="4"/>
</dbReference>
<comment type="similarity">
    <text evidence="6">Belongs to the WD repeat TRM82 family.</text>
</comment>
<keyword evidence="2 6" id="KW-0853">WD repeat</keyword>
<dbReference type="GO" id="GO:0043527">
    <property type="term" value="C:tRNA methyltransferase complex"/>
    <property type="evidence" value="ECO:0007669"/>
    <property type="project" value="TreeGrafter"/>
</dbReference>
<dbReference type="InterPro" id="IPR028884">
    <property type="entry name" value="Trm82"/>
</dbReference>
<dbReference type="PROSITE" id="PS00678">
    <property type="entry name" value="WD_REPEATS_1"/>
    <property type="match status" value="1"/>
</dbReference>